<dbReference type="Gene3D" id="3.40.30.10">
    <property type="entry name" value="Glutaredoxin"/>
    <property type="match status" value="1"/>
</dbReference>
<dbReference type="RefSeq" id="WP_200505974.1">
    <property type="nucleotide sequence ID" value="NZ_JAEHFX010000004.1"/>
</dbReference>
<accession>A0ABS1C1L1</accession>
<name>A0ABS1C1L1_9BACT</name>
<comment type="caution">
    <text evidence="1">The sequence shown here is derived from an EMBL/GenBank/DDBJ whole genome shotgun (WGS) entry which is preliminary data.</text>
</comment>
<dbReference type="SUPFAM" id="SSF52833">
    <property type="entry name" value="Thioredoxin-like"/>
    <property type="match status" value="1"/>
</dbReference>
<dbReference type="InterPro" id="IPR036249">
    <property type="entry name" value="Thioredoxin-like_sf"/>
</dbReference>
<protein>
    <recommendedName>
        <fullName evidence="3">Thioredoxin</fullName>
    </recommendedName>
</protein>
<dbReference type="Proteomes" id="UP000644147">
    <property type="component" value="Unassembled WGS sequence"/>
</dbReference>
<reference evidence="1 2" key="1">
    <citation type="submission" date="2020-12" db="EMBL/GenBank/DDBJ databases">
        <title>Bacterial novel species Adhaeribacter sp. BT258 isolated from soil.</title>
        <authorList>
            <person name="Jung H.-Y."/>
        </authorList>
    </citation>
    <scope>NUCLEOTIDE SEQUENCE [LARGE SCALE GENOMIC DNA]</scope>
    <source>
        <strain evidence="1 2">BT258</strain>
    </source>
</reference>
<evidence type="ECO:0008006" key="3">
    <source>
        <dbReference type="Google" id="ProtNLM"/>
    </source>
</evidence>
<gene>
    <name evidence="1" type="ORF">I5M27_09475</name>
</gene>
<organism evidence="1 2">
    <name type="scientific">Adhaeribacter terrigena</name>
    <dbReference type="NCBI Taxonomy" id="2793070"/>
    <lineage>
        <taxon>Bacteria</taxon>
        <taxon>Pseudomonadati</taxon>
        <taxon>Bacteroidota</taxon>
        <taxon>Cytophagia</taxon>
        <taxon>Cytophagales</taxon>
        <taxon>Hymenobacteraceae</taxon>
        <taxon>Adhaeribacter</taxon>
    </lineage>
</organism>
<evidence type="ECO:0000313" key="1">
    <source>
        <dbReference type="EMBL" id="MBK0403215.1"/>
    </source>
</evidence>
<proteinExistence type="predicted"/>
<keyword evidence="2" id="KW-1185">Reference proteome</keyword>
<evidence type="ECO:0000313" key="2">
    <source>
        <dbReference type="Proteomes" id="UP000644147"/>
    </source>
</evidence>
<sequence length="104" mass="11846">MTLLNTEAELSAFFEQNEQAVITYYLETDCEGCEELLPVLEEIAEEADQEKISFGLMLAQPGSIAENLVKQKEIPFVAIYKNGEMIKCGSVNSEKEFRKMLRKF</sequence>
<dbReference type="EMBL" id="JAEHFX010000004">
    <property type="protein sequence ID" value="MBK0403215.1"/>
    <property type="molecule type" value="Genomic_DNA"/>
</dbReference>